<dbReference type="RefSeq" id="WP_156240862.1">
    <property type="nucleotide sequence ID" value="NZ_BAAAZL010000002.1"/>
</dbReference>
<dbReference type="AlphaFoldDB" id="A0A6I6E168"/>
<dbReference type="Proteomes" id="UP000422989">
    <property type="component" value="Chromosome"/>
</dbReference>
<protein>
    <submittedName>
        <fullName evidence="1">Uncharacterized protein</fullName>
    </submittedName>
</protein>
<dbReference type="EMBL" id="CP032550">
    <property type="protein sequence ID" value="QGU26467.1"/>
    <property type="molecule type" value="Genomic_DNA"/>
</dbReference>
<dbReference type="KEGG" id="moj:D7D94_01260"/>
<name>A0A6I6E168_9MICO</name>
<evidence type="ECO:0000313" key="1">
    <source>
        <dbReference type="EMBL" id="QGU26467.1"/>
    </source>
</evidence>
<gene>
    <name evidence="1" type="ORF">D7D94_01260</name>
</gene>
<accession>A0A6I6E168</accession>
<evidence type="ECO:0000313" key="2">
    <source>
        <dbReference type="Proteomes" id="UP000422989"/>
    </source>
</evidence>
<proteinExistence type="predicted"/>
<organism evidence="1 2">
    <name type="scientific">Microbacterium oryzae</name>
    <dbReference type="NCBI Taxonomy" id="743009"/>
    <lineage>
        <taxon>Bacteria</taxon>
        <taxon>Bacillati</taxon>
        <taxon>Actinomycetota</taxon>
        <taxon>Actinomycetes</taxon>
        <taxon>Micrococcales</taxon>
        <taxon>Microbacteriaceae</taxon>
        <taxon>Microbacterium</taxon>
    </lineage>
</organism>
<sequence length="68" mass="7312">MSTSKSDSKSRKGGLAAAGVAGFLLSKHPIGRAVTAITIARQVWKDPRVQKVRQRVAKQVAKKQAKRG</sequence>
<reference evidence="1 2" key="1">
    <citation type="submission" date="2018-09" db="EMBL/GenBank/DDBJ databases">
        <title>Whole genome sequencing of Microbacterium oryzae strain MB-10T.</title>
        <authorList>
            <person name="Das S.K."/>
        </authorList>
    </citation>
    <scope>NUCLEOTIDE SEQUENCE [LARGE SCALE GENOMIC DNA]</scope>
    <source>
        <strain evidence="1 2">MB-10</strain>
    </source>
</reference>
<keyword evidence="2" id="KW-1185">Reference proteome</keyword>